<dbReference type="InterPro" id="IPR053142">
    <property type="entry name" value="PchR_regulatory_protein"/>
</dbReference>
<dbReference type="PANTHER" id="PTHR47893:SF1">
    <property type="entry name" value="REGULATORY PROTEIN PCHR"/>
    <property type="match status" value="1"/>
</dbReference>
<gene>
    <name evidence="5" type="ORF">SAMN04487995_4616</name>
</gene>
<evidence type="ECO:0000313" key="6">
    <source>
        <dbReference type="Proteomes" id="UP000199532"/>
    </source>
</evidence>
<evidence type="ECO:0000259" key="4">
    <source>
        <dbReference type="PROSITE" id="PS01124"/>
    </source>
</evidence>
<dbReference type="SMART" id="SM00342">
    <property type="entry name" value="HTH_ARAC"/>
    <property type="match status" value="1"/>
</dbReference>
<keyword evidence="6" id="KW-1185">Reference proteome</keyword>
<dbReference type="PANTHER" id="PTHR47893">
    <property type="entry name" value="REGULATORY PROTEIN PCHR"/>
    <property type="match status" value="1"/>
</dbReference>
<name>A0A1H6YLD1_9BACT</name>
<dbReference type="Proteomes" id="UP000199532">
    <property type="component" value="Unassembled WGS sequence"/>
</dbReference>
<dbReference type="RefSeq" id="WP_090338602.1">
    <property type="nucleotide sequence ID" value="NZ_FNXY01000007.1"/>
</dbReference>
<dbReference type="STRING" id="408657.SAMN04487995_4616"/>
<keyword evidence="3" id="KW-0804">Transcription</keyword>
<evidence type="ECO:0000256" key="2">
    <source>
        <dbReference type="ARBA" id="ARBA00023125"/>
    </source>
</evidence>
<accession>A0A1H6YLD1</accession>
<evidence type="ECO:0000256" key="3">
    <source>
        <dbReference type="ARBA" id="ARBA00023163"/>
    </source>
</evidence>
<keyword evidence="1" id="KW-0805">Transcription regulation</keyword>
<dbReference type="Pfam" id="PF12833">
    <property type="entry name" value="HTH_18"/>
    <property type="match status" value="1"/>
</dbReference>
<proteinExistence type="predicted"/>
<dbReference type="SUPFAM" id="SSF46689">
    <property type="entry name" value="Homeodomain-like"/>
    <property type="match status" value="1"/>
</dbReference>
<dbReference type="InterPro" id="IPR018062">
    <property type="entry name" value="HTH_AraC-typ_CS"/>
</dbReference>
<organism evidence="5 6">
    <name type="scientific">Dyadobacter koreensis</name>
    <dbReference type="NCBI Taxonomy" id="408657"/>
    <lineage>
        <taxon>Bacteria</taxon>
        <taxon>Pseudomonadati</taxon>
        <taxon>Bacteroidota</taxon>
        <taxon>Cytophagia</taxon>
        <taxon>Cytophagales</taxon>
        <taxon>Spirosomataceae</taxon>
        <taxon>Dyadobacter</taxon>
    </lineage>
</organism>
<evidence type="ECO:0000256" key="1">
    <source>
        <dbReference type="ARBA" id="ARBA00023015"/>
    </source>
</evidence>
<dbReference type="OrthoDB" id="799767at2"/>
<feature type="domain" description="HTH araC/xylS-type" evidence="4">
    <location>
        <begin position="231"/>
        <end position="329"/>
    </location>
</feature>
<dbReference type="EMBL" id="FNXY01000007">
    <property type="protein sequence ID" value="SEJ42143.1"/>
    <property type="molecule type" value="Genomic_DNA"/>
</dbReference>
<evidence type="ECO:0000313" key="5">
    <source>
        <dbReference type="EMBL" id="SEJ42143.1"/>
    </source>
</evidence>
<dbReference type="AlphaFoldDB" id="A0A1H6YLD1"/>
<dbReference type="InterPro" id="IPR009057">
    <property type="entry name" value="Homeodomain-like_sf"/>
</dbReference>
<dbReference type="InterPro" id="IPR018060">
    <property type="entry name" value="HTH_AraC"/>
</dbReference>
<dbReference type="GO" id="GO:0043565">
    <property type="term" value="F:sequence-specific DNA binding"/>
    <property type="evidence" value="ECO:0007669"/>
    <property type="project" value="InterPro"/>
</dbReference>
<dbReference type="Gene3D" id="1.10.10.60">
    <property type="entry name" value="Homeodomain-like"/>
    <property type="match status" value="2"/>
</dbReference>
<sequence>MASAILNTYDVYDFSRLPNPLRVGDQPCTPPEYYASHYHPQVGLLEYNNISLPHMHVMDLRWKTNEAVKMINDVPIDTVNFNFQLTGLNEIRYSGLDYNLDTRKGEHYLIYHPEGDYYNSVKSNTYIEVFHISLDRKFFASSIGADDAWSENIQKSLDLKRAFSGIDRTLKITLAMWNLIREIQAIKSPGPMRSLLIQSKALELVALQLDQLKEPQVKSYDIRKDDAEKLHQLKIYLDANFLSDLSLSQLSREFLLNEFKLKKGFKMLFGSSVFNYLRKIRMEYAVNLLRDHALSVDEVADILGYEYSQHFSAAFKNFIGVSPSSFHESKKRYQTNA</sequence>
<keyword evidence="2 5" id="KW-0238">DNA-binding</keyword>
<protein>
    <submittedName>
        <fullName evidence="5">AraC-type DNA-binding protein</fullName>
    </submittedName>
</protein>
<dbReference type="GO" id="GO:0003700">
    <property type="term" value="F:DNA-binding transcription factor activity"/>
    <property type="evidence" value="ECO:0007669"/>
    <property type="project" value="InterPro"/>
</dbReference>
<dbReference type="PROSITE" id="PS00041">
    <property type="entry name" value="HTH_ARAC_FAMILY_1"/>
    <property type="match status" value="1"/>
</dbReference>
<reference evidence="5 6" key="1">
    <citation type="submission" date="2016-10" db="EMBL/GenBank/DDBJ databases">
        <authorList>
            <person name="de Groot N.N."/>
        </authorList>
    </citation>
    <scope>NUCLEOTIDE SEQUENCE [LARGE SCALE GENOMIC DNA]</scope>
    <source>
        <strain evidence="5 6">DSM 19938</strain>
    </source>
</reference>
<dbReference type="PROSITE" id="PS01124">
    <property type="entry name" value="HTH_ARAC_FAMILY_2"/>
    <property type="match status" value="1"/>
</dbReference>